<proteinExistence type="predicted"/>
<protein>
    <recommendedName>
        <fullName evidence="5">Secreted protein</fullName>
    </recommendedName>
</protein>
<keyword evidence="4" id="KW-1185">Reference proteome</keyword>
<evidence type="ECO:0000256" key="1">
    <source>
        <dbReference type="SAM" id="MobiDB-lite"/>
    </source>
</evidence>
<evidence type="ECO:0008006" key="5">
    <source>
        <dbReference type="Google" id="ProtNLM"/>
    </source>
</evidence>
<dbReference type="RefSeq" id="WP_381842130.1">
    <property type="nucleotide sequence ID" value="NZ_JBHYTS010000035.1"/>
</dbReference>
<organism evidence="3 4">
    <name type="scientific">Streptomyces anandii</name>
    <dbReference type="NCBI Taxonomy" id="285454"/>
    <lineage>
        <taxon>Bacteria</taxon>
        <taxon>Bacillati</taxon>
        <taxon>Actinomycetota</taxon>
        <taxon>Actinomycetes</taxon>
        <taxon>Kitasatosporales</taxon>
        <taxon>Streptomycetaceae</taxon>
        <taxon>Streptomyces</taxon>
    </lineage>
</organism>
<name>A0ABW6H984_9ACTN</name>
<feature type="compositionally biased region" description="Polar residues" evidence="1">
    <location>
        <begin position="99"/>
        <end position="122"/>
    </location>
</feature>
<evidence type="ECO:0000313" key="3">
    <source>
        <dbReference type="EMBL" id="MFE1753184.1"/>
    </source>
</evidence>
<evidence type="ECO:0000313" key="4">
    <source>
        <dbReference type="Proteomes" id="UP001599756"/>
    </source>
</evidence>
<gene>
    <name evidence="3" type="ORF">ACFW88_22025</name>
</gene>
<comment type="caution">
    <text evidence="3">The sequence shown here is derived from an EMBL/GenBank/DDBJ whole genome shotgun (WGS) entry which is preliminary data.</text>
</comment>
<keyword evidence="2" id="KW-0732">Signal</keyword>
<reference evidence="3 4" key="1">
    <citation type="submission" date="2024-09" db="EMBL/GenBank/DDBJ databases">
        <title>The Natural Products Discovery Center: Release of the First 8490 Sequenced Strains for Exploring Actinobacteria Biosynthetic Diversity.</title>
        <authorList>
            <person name="Kalkreuter E."/>
            <person name="Kautsar S.A."/>
            <person name="Yang D."/>
            <person name="Bader C.D."/>
            <person name="Teijaro C.N."/>
            <person name="Fluegel L."/>
            <person name="Davis C.M."/>
            <person name="Simpson J.R."/>
            <person name="Lauterbach L."/>
            <person name="Steele A.D."/>
            <person name="Gui C."/>
            <person name="Meng S."/>
            <person name="Li G."/>
            <person name="Viehrig K."/>
            <person name="Ye F."/>
            <person name="Su P."/>
            <person name="Kiefer A.F."/>
            <person name="Nichols A."/>
            <person name="Cepeda A.J."/>
            <person name="Yan W."/>
            <person name="Fan B."/>
            <person name="Jiang Y."/>
            <person name="Adhikari A."/>
            <person name="Zheng C.-J."/>
            <person name="Schuster L."/>
            <person name="Cowan T.M."/>
            <person name="Smanski M.J."/>
            <person name="Chevrette M.G."/>
            <person name="De Carvalho L.P.S."/>
            <person name="Shen B."/>
        </authorList>
    </citation>
    <scope>NUCLEOTIDE SEQUENCE [LARGE SCALE GENOMIC DNA]</scope>
    <source>
        <strain evidence="3 4">NPDC059500</strain>
    </source>
</reference>
<evidence type="ECO:0000256" key="2">
    <source>
        <dbReference type="SAM" id="SignalP"/>
    </source>
</evidence>
<sequence length="525" mass="54489">MAAAVAVVSGVMSAAACGQAAADTRGAVAEGGSATGDVFQANTAQDGRQNNHCSTVNGDESLTLTGGRLQGRCVTADGSHNLFSKVHYGPAHASGGNGTSRLSQENVAQRGRQNNDCADPNTLSLAATDTRIATRCGDLDRSVNEYTHSSGRGAFADGASGRNFDQENVAQEGRQNNVCDSPNYLFPDLTDSRLNVDCGNKDVSANRHSWETGGGARAIGGQAGSAEQQNIAQEGRQNNNCANPNSIFQAASVTSSAVDVRCGNKDTALTEDTLHRGGGAQAVGGALAEEQQNTAQEGRQNNNCADPNIPAFTLTDERIRTECLNKDHSRTRHSVIKGGPSLARGGSGDDVFQQNVAQEGRQNNDCGNSNNSTVTLSGERAADRCVTVDRSDTWDAAEVNRGARAEGGSAVGDVTQQNIAQSGRQNNACANDNNAGVTVTGGRRETACKTVDLSENAGTRTFNRGARAEGGSSGAALFQQNIAQEGRQNNACGNTNDTTLTLTDSRTQTQCLAADRSVNIGSQEG</sequence>
<feature type="region of interest" description="Disordered" evidence="1">
    <location>
        <begin position="205"/>
        <end position="230"/>
    </location>
</feature>
<feature type="region of interest" description="Disordered" evidence="1">
    <location>
        <begin position="93"/>
        <end position="122"/>
    </location>
</feature>
<feature type="signal peptide" evidence="2">
    <location>
        <begin position="1"/>
        <end position="20"/>
    </location>
</feature>
<dbReference type="EMBL" id="JBHYTS010000035">
    <property type="protein sequence ID" value="MFE1753184.1"/>
    <property type="molecule type" value="Genomic_DNA"/>
</dbReference>
<feature type="chain" id="PRO_5047266965" description="Secreted protein" evidence="2">
    <location>
        <begin position="21"/>
        <end position="525"/>
    </location>
</feature>
<dbReference type="Proteomes" id="UP001599756">
    <property type="component" value="Unassembled WGS sequence"/>
</dbReference>
<accession>A0ABW6H984</accession>
<feature type="compositionally biased region" description="Gly residues" evidence="1">
    <location>
        <begin position="212"/>
        <end position="223"/>
    </location>
</feature>